<dbReference type="InterPro" id="IPR021529">
    <property type="entry name" value="DUF2798"/>
</dbReference>
<dbReference type="RefSeq" id="WP_133342425.1">
    <property type="nucleotide sequence ID" value="NZ_SMZO01000014.1"/>
</dbReference>
<feature type="transmembrane region" description="Helical" evidence="1">
    <location>
        <begin position="41"/>
        <end position="63"/>
    </location>
</feature>
<protein>
    <submittedName>
        <fullName evidence="2">DUF2798 domain-containing protein</fullName>
    </submittedName>
</protein>
<dbReference type="Pfam" id="PF11391">
    <property type="entry name" value="DUF2798"/>
    <property type="match status" value="1"/>
</dbReference>
<dbReference type="AlphaFoldDB" id="A0A4R6AYW1"/>
<organism evidence="2 3">
    <name type="scientific">Meridianimarinicoccus aquatilis</name>
    <dbReference type="NCBI Taxonomy" id="2552766"/>
    <lineage>
        <taxon>Bacteria</taxon>
        <taxon>Pseudomonadati</taxon>
        <taxon>Pseudomonadota</taxon>
        <taxon>Alphaproteobacteria</taxon>
        <taxon>Rhodobacterales</taxon>
        <taxon>Paracoccaceae</taxon>
        <taxon>Meridianimarinicoccus</taxon>
    </lineage>
</organism>
<accession>A0A4R6AYW1</accession>
<sequence length="77" mass="8473">MIPQRYAQVLFSLLLSGMMSAIVSGIVTLRTSPIDLTLPGIWFSSWLSSWLIAFPAVLVVAPITRRLVAKWTKPDGS</sequence>
<dbReference type="OrthoDB" id="7159403at2"/>
<comment type="caution">
    <text evidence="2">The sequence shown here is derived from an EMBL/GenBank/DDBJ whole genome shotgun (WGS) entry which is preliminary data.</text>
</comment>
<dbReference type="Proteomes" id="UP000294562">
    <property type="component" value="Unassembled WGS sequence"/>
</dbReference>
<gene>
    <name evidence="2" type="ORF">E2L05_08140</name>
</gene>
<keyword evidence="1" id="KW-1133">Transmembrane helix</keyword>
<dbReference type="EMBL" id="SMZO01000014">
    <property type="protein sequence ID" value="TDL89062.1"/>
    <property type="molecule type" value="Genomic_DNA"/>
</dbReference>
<reference evidence="2 3" key="1">
    <citation type="submission" date="2019-03" db="EMBL/GenBank/DDBJ databases">
        <title>Rhodobacteraceae bacterium SM1902, a new member of the family Rhodobacteraceae isolated from Yantai.</title>
        <authorList>
            <person name="Sun Y."/>
        </authorList>
    </citation>
    <scope>NUCLEOTIDE SEQUENCE [LARGE SCALE GENOMIC DNA]</scope>
    <source>
        <strain evidence="2 3">SM1902</strain>
    </source>
</reference>
<keyword evidence="1" id="KW-0812">Transmembrane</keyword>
<evidence type="ECO:0000313" key="3">
    <source>
        <dbReference type="Proteomes" id="UP000294562"/>
    </source>
</evidence>
<name>A0A4R6AYW1_9RHOB</name>
<keyword evidence="3" id="KW-1185">Reference proteome</keyword>
<evidence type="ECO:0000256" key="1">
    <source>
        <dbReference type="SAM" id="Phobius"/>
    </source>
</evidence>
<keyword evidence="1" id="KW-0472">Membrane</keyword>
<evidence type="ECO:0000313" key="2">
    <source>
        <dbReference type="EMBL" id="TDL89062.1"/>
    </source>
</evidence>
<proteinExistence type="predicted"/>